<dbReference type="SUPFAM" id="SSF53383">
    <property type="entry name" value="PLP-dependent transferases"/>
    <property type="match status" value="1"/>
</dbReference>
<evidence type="ECO:0008006" key="3">
    <source>
        <dbReference type="Google" id="ProtNLM"/>
    </source>
</evidence>
<dbReference type="STRING" id="1817893.AUJ66_02280"/>
<proteinExistence type="predicted"/>
<name>A0A1J4SGG2_9BACT</name>
<accession>A0A1J4SGG2</accession>
<dbReference type="Proteomes" id="UP000182278">
    <property type="component" value="Unassembled WGS sequence"/>
</dbReference>
<gene>
    <name evidence="1" type="ORF">AUJ66_02280</name>
</gene>
<evidence type="ECO:0000313" key="2">
    <source>
        <dbReference type="Proteomes" id="UP000182278"/>
    </source>
</evidence>
<organism evidence="1 2">
    <name type="scientific">Candidatus Desantisbacteria bacterium CG1_02_38_46</name>
    <dbReference type="NCBI Taxonomy" id="1817893"/>
    <lineage>
        <taxon>Bacteria</taxon>
        <taxon>Candidatus Desantisiibacteriota</taxon>
    </lineage>
</organism>
<sequence length="78" mass="9140">MFFSVKKSWEKYEESLNYLAGGSSTNSKAPRFKNEEPALIVRGKGCRIWDVDGNEYIDFRNSWERIQNWLLIAHSDPI</sequence>
<dbReference type="AlphaFoldDB" id="A0A1J4SGG2"/>
<evidence type="ECO:0000313" key="1">
    <source>
        <dbReference type="EMBL" id="OIN97770.1"/>
    </source>
</evidence>
<reference evidence="1 2" key="1">
    <citation type="journal article" date="2016" name="Environ. Microbiol.">
        <title>Genomic resolution of a cold subsurface aquifer community provides metabolic insights for novel microbes adapted to high CO concentrations.</title>
        <authorList>
            <person name="Probst A.J."/>
            <person name="Castelle C.J."/>
            <person name="Singh A."/>
            <person name="Brown C.T."/>
            <person name="Anantharaman K."/>
            <person name="Sharon I."/>
            <person name="Hug L.A."/>
            <person name="Burstein D."/>
            <person name="Emerson J.B."/>
            <person name="Thomas B.C."/>
            <person name="Banfield J.F."/>
        </authorList>
    </citation>
    <scope>NUCLEOTIDE SEQUENCE [LARGE SCALE GENOMIC DNA]</scope>
    <source>
        <strain evidence="1">CG1_02_38_46</strain>
    </source>
</reference>
<dbReference type="InterPro" id="IPR015424">
    <property type="entry name" value="PyrdxlP-dep_Trfase"/>
</dbReference>
<protein>
    <recommendedName>
        <fullName evidence="3">Aspartate aminotransferase family protein</fullName>
    </recommendedName>
</protein>
<dbReference type="EMBL" id="MNUO01000035">
    <property type="protein sequence ID" value="OIN97770.1"/>
    <property type="molecule type" value="Genomic_DNA"/>
</dbReference>
<dbReference type="InterPro" id="IPR015422">
    <property type="entry name" value="PyrdxlP-dep_Trfase_small"/>
</dbReference>
<dbReference type="Gene3D" id="3.90.1150.10">
    <property type="entry name" value="Aspartate Aminotransferase, domain 1"/>
    <property type="match status" value="1"/>
</dbReference>
<comment type="caution">
    <text evidence="1">The sequence shown here is derived from an EMBL/GenBank/DDBJ whole genome shotgun (WGS) entry which is preliminary data.</text>
</comment>